<evidence type="ECO:0000313" key="2">
    <source>
        <dbReference type="Proteomes" id="UP000432089"/>
    </source>
</evidence>
<gene>
    <name evidence="1" type="ORF">F6X38_16560</name>
</gene>
<dbReference type="Proteomes" id="UP000432089">
    <property type="component" value="Unassembled WGS sequence"/>
</dbReference>
<sequence>MQNVPNGPTGEAMSDPRSILIDTPAAERARIAADPMLTLIRAYEAERAAYNASEDKDDERAGAHFFWLHDRLKHHTPPIYTAEGAIAALRLAADSLENEFGGFQEALVAAALAFLRTGRA</sequence>
<accession>A0A7V7PMA9</accession>
<reference evidence="1 2" key="1">
    <citation type="submission" date="2019-09" db="EMBL/GenBank/DDBJ databases">
        <title>YIM 132180 draft genome.</title>
        <authorList>
            <person name="Zhang K."/>
        </authorList>
    </citation>
    <scope>NUCLEOTIDE SEQUENCE [LARGE SCALE GENOMIC DNA]</scope>
    <source>
        <strain evidence="1 2">YIM 132180</strain>
    </source>
</reference>
<dbReference type="RefSeq" id="WP_150971539.1">
    <property type="nucleotide sequence ID" value="NZ_VZDO01000014.1"/>
</dbReference>
<proteinExistence type="predicted"/>
<organism evidence="1 2">
    <name type="scientific">Plantimonas leprariae</name>
    <dbReference type="NCBI Taxonomy" id="2615207"/>
    <lineage>
        <taxon>Bacteria</taxon>
        <taxon>Pseudomonadati</taxon>
        <taxon>Pseudomonadota</taxon>
        <taxon>Alphaproteobacteria</taxon>
        <taxon>Hyphomicrobiales</taxon>
        <taxon>Aurantimonadaceae</taxon>
        <taxon>Plantimonas</taxon>
    </lineage>
</organism>
<evidence type="ECO:0000313" key="1">
    <source>
        <dbReference type="EMBL" id="KAB0678038.1"/>
    </source>
</evidence>
<keyword evidence="2" id="KW-1185">Reference proteome</keyword>
<name>A0A7V7PMA9_9HYPH</name>
<comment type="caution">
    <text evidence="1">The sequence shown here is derived from an EMBL/GenBank/DDBJ whole genome shotgun (WGS) entry which is preliminary data.</text>
</comment>
<protein>
    <submittedName>
        <fullName evidence="1">Uncharacterized protein</fullName>
    </submittedName>
</protein>
<dbReference type="AlphaFoldDB" id="A0A7V7PMA9"/>
<dbReference type="EMBL" id="VZDO01000014">
    <property type="protein sequence ID" value="KAB0678038.1"/>
    <property type="molecule type" value="Genomic_DNA"/>
</dbReference>